<evidence type="ECO:0000313" key="2">
    <source>
        <dbReference type="Proteomes" id="UP001206895"/>
    </source>
</evidence>
<keyword evidence="2" id="KW-1185">Reference proteome</keyword>
<organism evidence="1 2">
    <name type="scientific">Williamsia maris</name>
    <dbReference type="NCBI Taxonomy" id="72806"/>
    <lineage>
        <taxon>Bacteria</taxon>
        <taxon>Bacillati</taxon>
        <taxon>Actinomycetota</taxon>
        <taxon>Actinomycetes</taxon>
        <taxon>Mycobacteriales</taxon>
        <taxon>Nocardiaceae</taxon>
        <taxon>Williamsia</taxon>
    </lineage>
</organism>
<name>A0ABT1HJM7_9NOCA</name>
<comment type="caution">
    <text evidence="1">The sequence shown here is derived from an EMBL/GenBank/DDBJ whole genome shotgun (WGS) entry which is preliminary data.</text>
</comment>
<gene>
    <name evidence="1" type="ORF">LX13_003969</name>
</gene>
<accession>A0ABT1HJM7</accession>
<protein>
    <recommendedName>
        <fullName evidence="3">DUF3179 domain-containing protein</fullName>
    </recommendedName>
</protein>
<dbReference type="RefSeq" id="WP_253663082.1">
    <property type="nucleotide sequence ID" value="NZ_BAAAJQ010000003.1"/>
</dbReference>
<dbReference type="EMBL" id="JAMTCJ010000004">
    <property type="protein sequence ID" value="MCP2178128.1"/>
    <property type="molecule type" value="Genomic_DNA"/>
</dbReference>
<reference evidence="1 2" key="1">
    <citation type="submission" date="2022-06" db="EMBL/GenBank/DDBJ databases">
        <title>Genomic Encyclopedia of Archaeal and Bacterial Type Strains, Phase II (KMG-II): from individual species to whole genera.</title>
        <authorList>
            <person name="Goeker M."/>
        </authorList>
    </citation>
    <scope>NUCLEOTIDE SEQUENCE [LARGE SCALE GENOMIC DNA]</scope>
    <source>
        <strain evidence="1 2">DSM 44693</strain>
    </source>
</reference>
<dbReference type="Proteomes" id="UP001206895">
    <property type="component" value="Unassembled WGS sequence"/>
</dbReference>
<evidence type="ECO:0008006" key="3">
    <source>
        <dbReference type="Google" id="ProtNLM"/>
    </source>
</evidence>
<proteinExistence type="predicted"/>
<sequence length="170" mass="18857">MHPSINEYFADAAHWVYWPDGSITGPGAPPQRWTIAIATVRRDVPFMQTGERANAWDVTTSVWNLFISDDDHAAIEIRDTDGRALIYTENADDVAGRSDASTIYWVADLVQGDFAAHEWVLWPALEGRPPMDPTVVDGRAMWVDHQSHEPVMPIGELHAHSLGGEMVVGP</sequence>
<evidence type="ECO:0000313" key="1">
    <source>
        <dbReference type="EMBL" id="MCP2178128.1"/>
    </source>
</evidence>